<dbReference type="eggNOG" id="COG3065">
    <property type="taxonomic scope" value="Bacteria"/>
</dbReference>
<dbReference type="PANTHER" id="PTHR37530:SF1">
    <property type="entry name" value="OUTER MEMBRANE PROTEIN SLP"/>
    <property type="match status" value="1"/>
</dbReference>
<dbReference type="STRING" id="765911.Thivi_1067"/>
<dbReference type="KEGG" id="tvi:Thivi_1067"/>
<dbReference type="PANTHER" id="PTHR37530">
    <property type="entry name" value="OUTER MEMBRANE PROTEIN SLP"/>
    <property type="match status" value="1"/>
</dbReference>
<accession>I3Y7Y0</accession>
<keyword evidence="2" id="KW-1185">Reference proteome</keyword>
<dbReference type="RefSeq" id="WP_014777583.1">
    <property type="nucleotide sequence ID" value="NC_018012.1"/>
</dbReference>
<protein>
    <submittedName>
        <fullName evidence="1">Starvation-inducible outer membrane lipoprotein</fullName>
    </submittedName>
</protein>
<name>I3Y7Y0_THIV6</name>
<dbReference type="OrthoDB" id="5295757at2"/>
<reference evidence="1 2" key="1">
    <citation type="submission" date="2012-06" db="EMBL/GenBank/DDBJ databases">
        <title>Complete sequence of Thiocystis violascens DSM 198.</title>
        <authorList>
            <consortium name="US DOE Joint Genome Institute"/>
            <person name="Lucas S."/>
            <person name="Han J."/>
            <person name="Lapidus A."/>
            <person name="Cheng J.-F."/>
            <person name="Goodwin L."/>
            <person name="Pitluck S."/>
            <person name="Peters L."/>
            <person name="Ovchinnikova G."/>
            <person name="Teshima H."/>
            <person name="Detter J.C."/>
            <person name="Han C."/>
            <person name="Tapia R."/>
            <person name="Land M."/>
            <person name="Hauser L."/>
            <person name="Kyrpides N."/>
            <person name="Ivanova N."/>
            <person name="Pagani I."/>
            <person name="Vogl K."/>
            <person name="Liu Z."/>
            <person name="Frigaard N.-U."/>
            <person name="Bryant D."/>
            <person name="Woyke T."/>
        </authorList>
    </citation>
    <scope>NUCLEOTIDE SEQUENCE [LARGE SCALE GENOMIC DNA]</scope>
    <source>
        <strain evidence="2">ATCC 17096 / DSM 198 / 6111</strain>
    </source>
</reference>
<evidence type="ECO:0000313" key="2">
    <source>
        <dbReference type="Proteomes" id="UP000006062"/>
    </source>
</evidence>
<dbReference type="AlphaFoldDB" id="I3Y7Y0"/>
<dbReference type="Pfam" id="PF03843">
    <property type="entry name" value="Slp"/>
    <property type="match status" value="1"/>
</dbReference>
<evidence type="ECO:0000313" key="1">
    <source>
        <dbReference type="EMBL" id="AFL73098.1"/>
    </source>
</evidence>
<sequence>MHLSSKAYFLAALMSGSVAYGCATREVCVKPVGDRDLTPAEVAASARGTDAVVSWGGRVIETRHLTTGTELEIIGYPLDTCGRPLTHARSLGRFLVRHQGYLEPLDYRMGREVTATGRIGEIAEGQIGDADRRFPVLDETVIRLWPERQPPGDIATRPARPWIGIGIGGGSGHVGGGIGISF</sequence>
<dbReference type="InterPro" id="IPR004658">
    <property type="entry name" value="OMP_Slp"/>
</dbReference>
<dbReference type="PROSITE" id="PS51257">
    <property type="entry name" value="PROKAR_LIPOPROTEIN"/>
    <property type="match status" value="1"/>
</dbReference>
<dbReference type="Proteomes" id="UP000006062">
    <property type="component" value="Chromosome"/>
</dbReference>
<dbReference type="EMBL" id="CP003154">
    <property type="protein sequence ID" value="AFL73098.1"/>
    <property type="molecule type" value="Genomic_DNA"/>
</dbReference>
<dbReference type="HOGENOM" id="CLU_100924_3_0_6"/>
<proteinExistence type="predicted"/>
<organism evidence="1 2">
    <name type="scientific">Thiocystis violascens (strain ATCC 17096 / DSM 198 / 6111)</name>
    <name type="common">Chromatium violascens</name>
    <dbReference type="NCBI Taxonomy" id="765911"/>
    <lineage>
        <taxon>Bacteria</taxon>
        <taxon>Pseudomonadati</taxon>
        <taxon>Pseudomonadota</taxon>
        <taxon>Gammaproteobacteria</taxon>
        <taxon>Chromatiales</taxon>
        <taxon>Chromatiaceae</taxon>
        <taxon>Thiocystis</taxon>
    </lineage>
</organism>
<keyword evidence="1" id="KW-0449">Lipoprotein</keyword>
<dbReference type="GO" id="GO:0019867">
    <property type="term" value="C:outer membrane"/>
    <property type="evidence" value="ECO:0007669"/>
    <property type="project" value="InterPro"/>
</dbReference>
<gene>
    <name evidence="1" type="ordered locus">Thivi_1067</name>
</gene>